<evidence type="ECO:0000313" key="1">
    <source>
        <dbReference type="EMBL" id="AEI80363.1"/>
    </source>
</evidence>
<sequence length="510" mass="56477">MRRAIVTRWSGATLGATALWPFLRIVDSKADGVVDSRRSVSVFDFMSESQRTAVMNFDFGVDQLRAIERAQDYLQAKGGGQVYFPYGGYGITGPIINRANISLIGSERLPTLKNVNKEYSFRMSSIFAPGNFHPEYVGRLRAVPCDRIKVGSVVMLRNSRDAATLSKDDCVIIMSDEYYVSSGFKIPKYIFLNEIVSVNGELVQLKYSIDREFEGGFIRLDGTQIGRDGVPLFFWRNGEIRNFRVDTKGFYISDSATLNCRFDNIRIDSAKCGVYGNAYQRTVFSNISGKVDDGVGETSLCSLMTRIENFKFEMSKGSGDRPQTGISIQENGRKIVYSNGKVDFGSVRLRAALVNYINAEECSVLGLEIAHRGAHENAVVQYSDATRAGRVACANNTTQVQYDGVRCARYYSFSGSDDPNNVVGNKLVESKFTGTVSSGECGRMVAVQGKNTIRQCDFGDGKPLFGATVANQEFEDSYLAGNRKLELPREFFKRNVIRGIRSHGGLQLAG</sequence>
<dbReference type="Proteomes" id="UP000006798">
    <property type="component" value="Chromosome 2"/>
</dbReference>
<protein>
    <recommendedName>
        <fullName evidence="3">Pectate lyase superfamily protein domain-containing protein</fullName>
    </recommendedName>
</protein>
<dbReference type="SUPFAM" id="SSF51126">
    <property type="entry name" value="Pectin lyase-like"/>
    <property type="match status" value="1"/>
</dbReference>
<dbReference type="InterPro" id="IPR012334">
    <property type="entry name" value="Pectin_lyas_fold"/>
</dbReference>
<reference evidence="1 2" key="1">
    <citation type="journal article" date="2011" name="J. Bacteriol.">
        <title>Complete genome sequence of the type strain Cupriavidus necator N-1.</title>
        <authorList>
            <person name="Poehlein A."/>
            <person name="Kusian B."/>
            <person name="Friedrich B."/>
            <person name="Daniel R."/>
            <person name="Bowien B."/>
        </authorList>
    </citation>
    <scope>NUCLEOTIDE SEQUENCE [LARGE SCALE GENOMIC DNA]</scope>
    <source>
        <strain evidence="2">ATCC 43291 / DSM 13513 / CCUG 52238 / LMG 8453 / N-1</strain>
    </source>
</reference>
<dbReference type="Gene3D" id="2.160.20.10">
    <property type="entry name" value="Single-stranded right-handed beta-helix, Pectin lyase-like"/>
    <property type="match status" value="1"/>
</dbReference>
<evidence type="ECO:0008006" key="3">
    <source>
        <dbReference type="Google" id="ProtNLM"/>
    </source>
</evidence>
<proteinExistence type="predicted"/>
<organism evidence="1 2">
    <name type="scientific">Cupriavidus necator (strain ATCC 43291 / DSM 13513 / CCUG 52238 / LMG 8453 / N-1)</name>
    <name type="common">Ralstonia eutropha</name>
    <dbReference type="NCBI Taxonomy" id="1042878"/>
    <lineage>
        <taxon>Bacteria</taxon>
        <taxon>Pseudomonadati</taxon>
        <taxon>Pseudomonadota</taxon>
        <taxon>Betaproteobacteria</taxon>
        <taxon>Burkholderiales</taxon>
        <taxon>Burkholderiaceae</taxon>
        <taxon>Cupriavidus</taxon>
    </lineage>
</organism>
<name>F8GNR4_CUPNN</name>
<gene>
    <name evidence="1" type="ordered locus">CNE_2c14000</name>
</gene>
<dbReference type="InterPro" id="IPR011050">
    <property type="entry name" value="Pectin_lyase_fold/virulence"/>
</dbReference>
<dbReference type="KEGG" id="cnc:CNE_2c14000"/>
<dbReference type="EMBL" id="CP002878">
    <property type="protein sequence ID" value="AEI80363.1"/>
    <property type="molecule type" value="Genomic_DNA"/>
</dbReference>
<dbReference type="AlphaFoldDB" id="F8GNR4"/>
<dbReference type="HOGENOM" id="CLU_533936_0_0_4"/>
<evidence type="ECO:0000313" key="2">
    <source>
        <dbReference type="Proteomes" id="UP000006798"/>
    </source>
</evidence>
<accession>F8GNR4</accession>